<dbReference type="CDD" id="cd00067">
    <property type="entry name" value="GAL4"/>
    <property type="match status" value="1"/>
</dbReference>
<dbReference type="Proteomes" id="UP000223968">
    <property type="component" value="Unassembled WGS sequence"/>
</dbReference>
<keyword evidence="5" id="KW-0175">Coiled coil</keyword>
<accession>A0A2B7WL37</accession>
<dbReference type="EMBL" id="PDNB01000253">
    <property type="protein sequence ID" value="PGG97250.1"/>
    <property type="molecule type" value="Genomic_DNA"/>
</dbReference>
<evidence type="ECO:0000256" key="6">
    <source>
        <dbReference type="SAM" id="MobiDB-lite"/>
    </source>
</evidence>
<protein>
    <recommendedName>
        <fullName evidence="7">Zn(2)-C6 fungal-type domain-containing protein</fullName>
    </recommendedName>
</protein>
<evidence type="ECO:0000256" key="1">
    <source>
        <dbReference type="ARBA" id="ARBA00023015"/>
    </source>
</evidence>
<dbReference type="AlphaFoldDB" id="A0A2B7WL37"/>
<evidence type="ECO:0000256" key="4">
    <source>
        <dbReference type="ARBA" id="ARBA00023242"/>
    </source>
</evidence>
<feature type="domain" description="Zn(2)-C6 fungal-type" evidence="7">
    <location>
        <begin position="81"/>
        <end position="114"/>
    </location>
</feature>
<dbReference type="Gene3D" id="4.10.240.10">
    <property type="entry name" value="Zn(2)-C6 fungal-type DNA-binding domain"/>
    <property type="match status" value="1"/>
</dbReference>
<feature type="region of interest" description="Disordered" evidence="6">
    <location>
        <begin position="1"/>
        <end position="79"/>
    </location>
</feature>
<name>A0A2B7WL37_9EURO</name>
<organism evidence="8 9">
    <name type="scientific">Helicocarpus griseus UAMH5409</name>
    <dbReference type="NCBI Taxonomy" id="1447875"/>
    <lineage>
        <taxon>Eukaryota</taxon>
        <taxon>Fungi</taxon>
        <taxon>Dikarya</taxon>
        <taxon>Ascomycota</taxon>
        <taxon>Pezizomycotina</taxon>
        <taxon>Eurotiomycetes</taxon>
        <taxon>Eurotiomycetidae</taxon>
        <taxon>Onygenales</taxon>
        <taxon>Ajellomycetaceae</taxon>
        <taxon>Helicocarpus</taxon>
    </lineage>
</organism>
<evidence type="ECO:0000259" key="7">
    <source>
        <dbReference type="PROSITE" id="PS50048"/>
    </source>
</evidence>
<reference evidence="8 9" key="1">
    <citation type="submission" date="2017-10" db="EMBL/GenBank/DDBJ databases">
        <title>Comparative genomics in systemic dimorphic fungi from Ajellomycetaceae.</title>
        <authorList>
            <person name="Munoz J.F."/>
            <person name="Mcewen J.G."/>
            <person name="Clay O.K."/>
            <person name="Cuomo C.A."/>
        </authorList>
    </citation>
    <scope>NUCLEOTIDE SEQUENCE [LARGE SCALE GENOMIC DNA]</scope>
    <source>
        <strain evidence="8 9">UAMH5409</strain>
    </source>
</reference>
<dbReference type="SUPFAM" id="SSF57701">
    <property type="entry name" value="Zn2/Cys6 DNA-binding domain"/>
    <property type="match status" value="1"/>
</dbReference>
<keyword evidence="3" id="KW-0804">Transcription</keyword>
<feature type="coiled-coil region" evidence="5">
    <location>
        <begin position="127"/>
        <end position="154"/>
    </location>
</feature>
<dbReference type="GO" id="GO:0003677">
    <property type="term" value="F:DNA binding"/>
    <property type="evidence" value="ECO:0007669"/>
    <property type="project" value="UniProtKB-KW"/>
</dbReference>
<comment type="caution">
    <text evidence="8">The sequence shown here is derived from an EMBL/GenBank/DDBJ whole genome shotgun (WGS) entry which is preliminary data.</text>
</comment>
<keyword evidence="1" id="KW-0805">Transcription regulation</keyword>
<dbReference type="GO" id="GO:0000981">
    <property type="term" value="F:DNA-binding transcription factor activity, RNA polymerase II-specific"/>
    <property type="evidence" value="ECO:0007669"/>
    <property type="project" value="InterPro"/>
</dbReference>
<keyword evidence="9" id="KW-1185">Reference proteome</keyword>
<evidence type="ECO:0000313" key="8">
    <source>
        <dbReference type="EMBL" id="PGG97250.1"/>
    </source>
</evidence>
<sequence>MDASSEQQHDSGSRDTLDTGLPRYLEGYRPGDGSHRVKRTGGHDHFFDFSVSPAHGHGRVSNTSSDMGQERPTPSRIGRGDCDRCKARGLRCRTGPLNPASCSNCSKLKVPCINAESALDESQHHEAARCIQEIENLKQRVERIEQQQEAFIGLSARRGYEPSRNLQPNTGMLHWDHQGQFPWRATSAATMPEMPLAPVPHAPGGYVNAQFVPAFLENAQDSVMHSVQANSSFTVPAARGITFNPDSLA</sequence>
<feature type="compositionally biased region" description="Basic and acidic residues" evidence="6">
    <location>
        <begin position="7"/>
        <end position="17"/>
    </location>
</feature>
<evidence type="ECO:0000313" key="9">
    <source>
        <dbReference type="Proteomes" id="UP000223968"/>
    </source>
</evidence>
<keyword evidence="2" id="KW-0238">DNA-binding</keyword>
<gene>
    <name evidence="8" type="ORF">AJ79_09286</name>
</gene>
<dbReference type="PROSITE" id="PS50048">
    <property type="entry name" value="ZN2_CY6_FUNGAL_2"/>
    <property type="match status" value="1"/>
</dbReference>
<dbReference type="InterPro" id="IPR001138">
    <property type="entry name" value="Zn2Cys6_DnaBD"/>
</dbReference>
<dbReference type="InterPro" id="IPR036864">
    <property type="entry name" value="Zn2-C6_fun-type_DNA-bd_sf"/>
</dbReference>
<evidence type="ECO:0000256" key="3">
    <source>
        <dbReference type="ARBA" id="ARBA00023163"/>
    </source>
</evidence>
<dbReference type="GO" id="GO:0008270">
    <property type="term" value="F:zinc ion binding"/>
    <property type="evidence" value="ECO:0007669"/>
    <property type="project" value="InterPro"/>
</dbReference>
<evidence type="ECO:0000256" key="5">
    <source>
        <dbReference type="SAM" id="Coils"/>
    </source>
</evidence>
<evidence type="ECO:0000256" key="2">
    <source>
        <dbReference type="ARBA" id="ARBA00023125"/>
    </source>
</evidence>
<proteinExistence type="predicted"/>
<keyword evidence="4" id="KW-0539">Nucleus</keyword>